<dbReference type="InterPro" id="IPR013766">
    <property type="entry name" value="Thioredoxin_domain"/>
</dbReference>
<dbReference type="CDD" id="cd02995">
    <property type="entry name" value="PDI_a_PDI_a'_C"/>
    <property type="match status" value="1"/>
</dbReference>
<gene>
    <name evidence="15" type="ORF">AKO1_000095</name>
</gene>
<protein>
    <recommendedName>
        <fullName evidence="4 13">Protein disulfide-isomerase</fullName>
        <ecNumber evidence="4 13">5.3.4.1</ecNumber>
    </recommendedName>
</protein>
<keyword evidence="5 13" id="KW-0732">Signal</keyword>
<sequence length="477" mass="52880">MKAAIVCLLFVIAAISTVNAGHVVDLTAPQWDEVVGNANYSLVKFFAPWCGHCKTLAPEFEKLAELIADDKNIVVADFDCTKEENKELPKKYDVRGFPTLILFKKGEVKYTYNGQRTAEAIKGWLNKKTTSAISTFKTLQEVKDFVAKNTKDAANVLVGYFSSADSEARKEFSKASENPEVDDFVFAELIGDEHKEDDKEDHVVLHRHFDTKPLLTKIYDKIVNFAHLEGYPLVQEISQAYQRYSKAGLPVGILFTDPSKDNKDALSQLEQVAKDFKGKISFAEADGVKYAGYAKSIGLGETLPTFAVSDMKSNRNYLPKEGSSFSVDDATTLLKGVLSGEIKPHLKTQPVPETNDAPVKVVVGSTFDELVIDSDADVLLEFYAEWCGHCKSFAPKYDELAEKLSHVKNLVIAKIDGSENDTPIEVEGFPTIKFFPAGKKTQPVSYEGERSVDALVKFLKDNAVASKKELNEENDEL</sequence>
<feature type="domain" description="Thioredoxin" evidence="14">
    <location>
        <begin position="337"/>
        <end position="464"/>
    </location>
</feature>
<dbReference type="PROSITE" id="PS51352">
    <property type="entry name" value="THIOREDOXIN_2"/>
    <property type="match status" value="2"/>
</dbReference>
<evidence type="ECO:0000256" key="10">
    <source>
        <dbReference type="ARBA" id="ARBA00023284"/>
    </source>
</evidence>
<evidence type="ECO:0000256" key="3">
    <source>
        <dbReference type="ARBA" id="ARBA00006347"/>
    </source>
</evidence>
<keyword evidence="16" id="KW-1185">Reference proteome</keyword>
<feature type="chain" id="PRO_5043104022" description="Protein disulfide-isomerase" evidence="13">
    <location>
        <begin position="21"/>
        <end position="477"/>
    </location>
</feature>
<evidence type="ECO:0000256" key="13">
    <source>
        <dbReference type="RuleBase" id="RU361130"/>
    </source>
</evidence>
<dbReference type="PANTHER" id="PTHR18929">
    <property type="entry name" value="PROTEIN DISULFIDE ISOMERASE"/>
    <property type="match status" value="1"/>
</dbReference>
<reference evidence="15 16" key="1">
    <citation type="submission" date="2024-03" db="EMBL/GenBank/DDBJ databases">
        <title>The Acrasis kona genome and developmental transcriptomes reveal deep origins of eukaryotic multicellular pathways.</title>
        <authorList>
            <person name="Sheikh S."/>
            <person name="Fu C.-J."/>
            <person name="Brown M.W."/>
            <person name="Baldauf S.L."/>
        </authorList>
    </citation>
    <scope>NUCLEOTIDE SEQUENCE [LARGE SCALE GENOMIC DNA]</scope>
    <source>
        <strain evidence="15 16">ATCC MYA-3509</strain>
    </source>
</reference>
<keyword evidence="10 11" id="KW-0676">Redox-active center</keyword>
<comment type="caution">
    <text evidence="15">The sequence shown here is derived from an EMBL/GenBank/DDBJ whole genome shotgun (WGS) entry which is preliminary data.</text>
</comment>
<comment type="catalytic activity">
    <reaction evidence="1 13">
        <text>Catalyzes the rearrangement of -S-S- bonds in proteins.</text>
        <dbReference type="EC" id="5.3.4.1"/>
    </reaction>
</comment>
<dbReference type="Proteomes" id="UP001431209">
    <property type="component" value="Unassembled WGS sequence"/>
</dbReference>
<evidence type="ECO:0000259" key="14">
    <source>
        <dbReference type="PROSITE" id="PS51352"/>
    </source>
</evidence>
<evidence type="ECO:0000256" key="12">
    <source>
        <dbReference type="RuleBase" id="RU004208"/>
    </source>
</evidence>
<keyword evidence="6" id="KW-0677">Repeat</keyword>
<evidence type="ECO:0000256" key="2">
    <source>
        <dbReference type="ARBA" id="ARBA00004319"/>
    </source>
</evidence>
<name>A0AAW2ZET3_9EUKA</name>
<keyword evidence="8 11" id="KW-1015">Disulfide bond</keyword>
<dbReference type="CDD" id="cd02981">
    <property type="entry name" value="PDI_b_family"/>
    <property type="match status" value="1"/>
</dbReference>
<evidence type="ECO:0000256" key="7">
    <source>
        <dbReference type="ARBA" id="ARBA00022824"/>
    </source>
</evidence>
<dbReference type="EMBL" id="JAOPGA020001380">
    <property type="protein sequence ID" value="KAL0487879.1"/>
    <property type="molecule type" value="Genomic_DNA"/>
</dbReference>
<comment type="subcellular location">
    <subcellularLocation>
        <location evidence="2">Endoplasmic reticulum lumen</location>
    </subcellularLocation>
</comment>
<dbReference type="GO" id="GO:0003756">
    <property type="term" value="F:protein disulfide isomerase activity"/>
    <property type="evidence" value="ECO:0007669"/>
    <property type="project" value="UniProtKB-EC"/>
</dbReference>
<evidence type="ECO:0000256" key="5">
    <source>
        <dbReference type="ARBA" id="ARBA00022729"/>
    </source>
</evidence>
<dbReference type="CDD" id="cd02961">
    <property type="entry name" value="PDI_a_family"/>
    <property type="match status" value="1"/>
</dbReference>
<dbReference type="InterPro" id="IPR036249">
    <property type="entry name" value="Thioredoxin-like_sf"/>
</dbReference>
<dbReference type="EC" id="5.3.4.1" evidence="4 13"/>
<evidence type="ECO:0000256" key="9">
    <source>
        <dbReference type="ARBA" id="ARBA00023235"/>
    </source>
</evidence>
<dbReference type="PRINTS" id="PR00421">
    <property type="entry name" value="THIOREDOXIN"/>
</dbReference>
<dbReference type="NCBIfam" id="TIGR01126">
    <property type="entry name" value="pdi_dom"/>
    <property type="match status" value="1"/>
</dbReference>
<feature type="disulfide bond" description="Redox-active" evidence="11">
    <location>
        <begin position="50"/>
        <end position="53"/>
    </location>
</feature>
<dbReference type="InterPro" id="IPR005792">
    <property type="entry name" value="Prot_disulphide_isomerase"/>
</dbReference>
<evidence type="ECO:0000256" key="4">
    <source>
        <dbReference type="ARBA" id="ARBA00012723"/>
    </source>
</evidence>
<dbReference type="PROSITE" id="PS00194">
    <property type="entry name" value="THIOREDOXIN_1"/>
    <property type="match status" value="2"/>
</dbReference>
<evidence type="ECO:0000256" key="11">
    <source>
        <dbReference type="PIRSR" id="PIRSR605792-51"/>
    </source>
</evidence>
<dbReference type="InterPro" id="IPR005788">
    <property type="entry name" value="PDI_thioredoxin-like_dom"/>
</dbReference>
<dbReference type="Gene3D" id="3.40.30.10">
    <property type="entry name" value="Glutaredoxin"/>
    <property type="match status" value="4"/>
</dbReference>
<proteinExistence type="inferred from homology"/>
<feature type="signal peptide" evidence="13">
    <location>
        <begin position="1"/>
        <end position="20"/>
    </location>
</feature>
<comment type="similarity">
    <text evidence="3 12">Belongs to the protein disulfide isomerase family.</text>
</comment>
<keyword evidence="7" id="KW-0256">Endoplasmic reticulum</keyword>
<organism evidence="15 16">
    <name type="scientific">Acrasis kona</name>
    <dbReference type="NCBI Taxonomy" id="1008807"/>
    <lineage>
        <taxon>Eukaryota</taxon>
        <taxon>Discoba</taxon>
        <taxon>Heterolobosea</taxon>
        <taxon>Tetramitia</taxon>
        <taxon>Eutetramitia</taxon>
        <taxon>Acrasidae</taxon>
        <taxon>Acrasis</taxon>
    </lineage>
</organism>
<evidence type="ECO:0000313" key="15">
    <source>
        <dbReference type="EMBL" id="KAL0487879.1"/>
    </source>
</evidence>
<dbReference type="NCBIfam" id="TIGR01130">
    <property type="entry name" value="ER_PDI_fam"/>
    <property type="match status" value="1"/>
</dbReference>
<evidence type="ECO:0000256" key="6">
    <source>
        <dbReference type="ARBA" id="ARBA00022737"/>
    </source>
</evidence>
<feature type="disulfide bond" description="Redox-active" evidence="11">
    <location>
        <begin position="387"/>
        <end position="390"/>
    </location>
</feature>
<dbReference type="GO" id="GO:0005788">
    <property type="term" value="C:endoplasmic reticulum lumen"/>
    <property type="evidence" value="ECO:0007669"/>
    <property type="project" value="UniProtKB-SubCell"/>
</dbReference>
<dbReference type="CDD" id="cd02982">
    <property type="entry name" value="PDI_b'_family"/>
    <property type="match status" value="1"/>
</dbReference>
<dbReference type="SUPFAM" id="SSF52833">
    <property type="entry name" value="Thioredoxin-like"/>
    <property type="match status" value="4"/>
</dbReference>
<evidence type="ECO:0000313" key="16">
    <source>
        <dbReference type="Proteomes" id="UP001431209"/>
    </source>
</evidence>
<dbReference type="PANTHER" id="PTHR18929:SF132">
    <property type="entry name" value="PROTEIN DISULFIDE-ISOMERASE A3"/>
    <property type="match status" value="1"/>
</dbReference>
<keyword evidence="9 13" id="KW-0413">Isomerase</keyword>
<feature type="domain" description="Thioredoxin" evidence="14">
    <location>
        <begin position="9"/>
        <end position="130"/>
    </location>
</feature>
<dbReference type="AlphaFoldDB" id="A0AAW2ZET3"/>
<dbReference type="GO" id="GO:0034976">
    <property type="term" value="P:response to endoplasmic reticulum stress"/>
    <property type="evidence" value="ECO:0007669"/>
    <property type="project" value="TreeGrafter"/>
</dbReference>
<dbReference type="InterPro" id="IPR017937">
    <property type="entry name" value="Thioredoxin_CS"/>
</dbReference>
<evidence type="ECO:0000256" key="1">
    <source>
        <dbReference type="ARBA" id="ARBA00001182"/>
    </source>
</evidence>
<accession>A0AAW2ZET3</accession>
<evidence type="ECO:0000256" key="8">
    <source>
        <dbReference type="ARBA" id="ARBA00023157"/>
    </source>
</evidence>
<dbReference type="GO" id="GO:0006457">
    <property type="term" value="P:protein folding"/>
    <property type="evidence" value="ECO:0007669"/>
    <property type="project" value="TreeGrafter"/>
</dbReference>
<dbReference type="Pfam" id="PF00085">
    <property type="entry name" value="Thioredoxin"/>
    <property type="match status" value="2"/>
</dbReference>
<dbReference type="Pfam" id="PF13848">
    <property type="entry name" value="Thioredoxin_6"/>
    <property type="match status" value="1"/>
</dbReference>